<evidence type="ECO:0000256" key="1">
    <source>
        <dbReference type="SAM" id="MobiDB-lite"/>
    </source>
</evidence>
<name>A0A5E7ZQH6_9SPHN</name>
<gene>
    <name evidence="2" type="ORF">SPHINGO391_470174</name>
</gene>
<dbReference type="Proteomes" id="UP000326857">
    <property type="component" value="Unassembled WGS sequence"/>
</dbReference>
<feature type="region of interest" description="Disordered" evidence="1">
    <location>
        <begin position="1"/>
        <end position="23"/>
    </location>
</feature>
<reference evidence="2 3" key="1">
    <citation type="submission" date="2019-09" db="EMBL/GenBank/DDBJ databases">
        <authorList>
            <person name="Dittami M. S."/>
        </authorList>
    </citation>
    <scope>NUCLEOTIDE SEQUENCE [LARGE SCALE GENOMIC DNA]</scope>
    <source>
        <strain evidence="2">SPHINGO391</strain>
    </source>
</reference>
<dbReference type="EMBL" id="CABVLI010000042">
    <property type="protein sequence ID" value="VVT21258.1"/>
    <property type="molecule type" value="Genomic_DNA"/>
</dbReference>
<evidence type="ECO:0000313" key="3">
    <source>
        <dbReference type="Proteomes" id="UP000326857"/>
    </source>
</evidence>
<protein>
    <submittedName>
        <fullName evidence="2">Uncharacterized protein</fullName>
    </submittedName>
</protein>
<organism evidence="2 3">
    <name type="scientific">Sphingomonas aurantiaca</name>
    <dbReference type="NCBI Taxonomy" id="185949"/>
    <lineage>
        <taxon>Bacteria</taxon>
        <taxon>Pseudomonadati</taxon>
        <taxon>Pseudomonadota</taxon>
        <taxon>Alphaproteobacteria</taxon>
        <taxon>Sphingomonadales</taxon>
        <taxon>Sphingomonadaceae</taxon>
        <taxon>Sphingomonas</taxon>
    </lineage>
</organism>
<proteinExistence type="predicted"/>
<dbReference type="AlphaFoldDB" id="A0A5E7ZQH6"/>
<sequence>MWGAWRHNQSSMCPREGGDPDWAPAFAGEHGGAAVRYAAHPGGGRGPIGGRLQRSAVLPYFHLSNWAPAFAGVVVGVVTALP</sequence>
<accession>A0A5E7ZQH6</accession>
<evidence type="ECO:0000313" key="2">
    <source>
        <dbReference type="EMBL" id="VVT21258.1"/>
    </source>
</evidence>